<dbReference type="OrthoDB" id="10258955at2759"/>
<reference evidence="6" key="1">
    <citation type="submission" date="2016-03" db="EMBL/GenBank/DDBJ databases">
        <authorList>
            <person name="Devillers H."/>
        </authorList>
    </citation>
    <scope>NUCLEOTIDE SEQUENCE [LARGE SCALE GENOMIC DNA]</scope>
</reference>
<dbReference type="OMA" id="SRLHVCH"/>
<evidence type="ECO:0000256" key="2">
    <source>
        <dbReference type="ARBA" id="ARBA00022723"/>
    </source>
</evidence>
<dbReference type="InterPro" id="IPR050138">
    <property type="entry name" value="DHOase/Allantoinase_Hydrolase"/>
</dbReference>
<dbReference type="PROSITE" id="PS00482">
    <property type="entry name" value="DIHYDROOROTASE_1"/>
    <property type="match status" value="1"/>
</dbReference>
<dbReference type="InterPro" id="IPR006680">
    <property type="entry name" value="Amidohydro-rel"/>
</dbReference>
<dbReference type="Proteomes" id="UP000190831">
    <property type="component" value="Chromosome B"/>
</dbReference>
<organism evidence="5 6">
    <name type="scientific">Lachancea fermentati</name>
    <name type="common">Zygosaccharomyces fermentati</name>
    <dbReference type="NCBI Taxonomy" id="4955"/>
    <lineage>
        <taxon>Eukaryota</taxon>
        <taxon>Fungi</taxon>
        <taxon>Dikarya</taxon>
        <taxon>Ascomycota</taxon>
        <taxon>Saccharomycotina</taxon>
        <taxon>Saccharomycetes</taxon>
        <taxon>Saccharomycetales</taxon>
        <taxon>Saccharomycetaceae</taxon>
        <taxon>Lachancea</taxon>
    </lineage>
</organism>
<dbReference type="SUPFAM" id="SSF51556">
    <property type="entry name" value="Metallo-dependent hydrolases"/>
    <property type="match status" value="1"/>
</dbReference>
<dbReference type="InterPro" id="IPR002195">
    <property type="entry name" value="Dihydroorotase_CS"/>
</dbReference>
<accession>A0A1G4M901</accession>
<dbReference type="Gene3D" id="3.20.20.140">
    <property type="entry name" value="Metal-dependent hydrolases"/>
    <property type="match status" value="2"/>
</dbReference>
<keyword evidence="2" id="KW-0479">Metal-binding</keyword>
<gene>
    <name evidence="5" type="ORF">LAFE_0B12046G</name>
</gene>
<keyword evidence="6" id="KW-1185">Reference proteome</keyword>
<comment type="cofactor">
    <cofactor evidence="1">
        <name>Zn(2+)</name>
        <dbReference type="ChEBI" id="CHEBI:29105"/>
    </cofactor>
</comment>
<feature type="domain" description="Amidohydrolase-related" evidence="4">
    <location>
        <begin position="321"/>
        <end position="518"/>
    </location>
</feature>
<evidence type="ECO:0000256" key="1">
    <source>
        <dbReference type="ARBA" id="ARBA00001947"/>
    </source>
</evidence>
<evidence type="ECO:0000256" key="3">
    <source>
        <dbReference type="ARBA" id="ARBA00022801"/>
    </source>
</evidence>
<dbReference type="STRING" id="4955.A0A1G4M901"/>
<protein>
    <submittedName>
        <fullName evidence="5">LAFE_0B12046g1_1</fullName>
    </submittedName>
</protein>
<dbReference type="GO" id="GO:0006145">
    <property type="term" value="P:purine nucleobase catabolic process"/>
    <property type="evidence" value="ECO:0007669"/>
    <property type="project" value="TreeGrafter"/>
</dbReference>
<dbReference type="GO" id="GO:0046872">
    <property type="term" value="F:metal ion binding"/>
    <property type="evidence" value="ECO:0007669"/>
    <property type="project" value="UniProtKB-KW"/>
</dbReference>
<dbReference type="EMBL" id="LT598489">
    <property type="protein sequence ID" value="SCW00218.1"/>
    <property type="molecule type" value="Genomic_DNA"/>
</dbReference>
<evidence type="ECO:0000313" key="5">
    <source>
        <dbReference type="EMBL" id="SCW00218.1"/>
    </source>
</evidence>
<proteinExistence type="predicted"/>
<keyword evidence="3" id="KW-0378">Hydrolase</keyword>
<dbReference type="SUPFAM" id="SSF51338">
    <property type="entry name" value="Composite domain of metallo-dependent hydrolases"/>
    <property type="match status" value="1"/>
</dbReference>
<dbReference type="PANTHER" id="PTHR43668">
    <property type="entry name" value="ALLANTOINASE"/>
    <property type="match status" value="1"/>
</dbReference>
<sequence>MPTKAIASNHVVLDHKYTHATIVYSTDTGKIVEIYREIIPSRSDPRLSRFNVQEYIIVSPYTIIPGLVDSHVHLNEPGRTEWEGFASGTQAAAAGGVTTVVDMPLNAIPPTTTIENLGIKLAAAQNQLWCDVAFWGGLVPSNLEDLVPLVRAGVRGFKGFLIDSGVDEFPMVTERYIRDALRLLAGEKTMLMFHAELQTSEYDHTVVDCINHEDTLKSIKSLDGTEDLTHDQMDALALSHVLSPAEPRHGGPSQIVHNDDLITPPLDAAAKLDENLTNIDPTQYSSFLLSRPDKFETNAISLIISCLKSAVEKYKDVPPVHIVHLASQEAIPIVATAKNVLNLPITAETCFHYLTFAAENIPASSTYFKCCPPIRTEENRRALWKALREGVITTVVSDHSPCTPELKNLAKGDFFSAWGGISSVGLGLSILLTEGSKMNPPVSLIDIVRWCCENTAIQVGLQDRKGFLKVGHDADFVILDEHQTQKIKNRQVFFKNKLTAYDGLELKGCVLATFLRGQEAFRWEDGHSKSPLGIPLLKPRNC</sequence>
<dbReference type="Pfam" id="PF01979">
    <property type="entry name" value="Amidohydro_1"/>
    <property type="match status" value="2"/>
</dbReference>
<evidence type="ECO:0000313" key="6">
    <source>
        <dbReference type="Proteomes" id="UP000190831"/>
    </source>
</evidence>
<name>A0A1G4M901_LACFM</name>
<dbReference type="PANTHER" id="PTHR43668:SF2">
    <property type="entry name" value="ALLANTOINASE"/>
    <property type="match status" value="1"/>
</dbReference>
<dbReference type="GO" id="GO:0005737">
    <property type="term" value="C:cytoplasm"/>
    <property type="evidence" value="ECO:0007669"/>
    <property type="project" value="TreeGrafter"/>
</dbReference>
<evidence type="ECO:0000259" key="4">
    <source>
        <dbReference type="Pfam" id="PF01979"/>
    </source>
</evidence>
<dbReference type="InterPro" id="IPR011059">
    <property type="entry name" value="Metal-dep_hydrolase_composite"/>
</dbReference>
<dbReference type="AlphaFoldDB" id="A0A1G4M901"/>
<dbReference type="GO" id="GO:0004038">
    <property type="term" value="F:allantoinase activity"/>
    <property type="evidence" value="ECO:0007669"/>
    <property type="project" value="TreeGrafter"/>
</dbReference>
<feature type="domain" description="Amidohydrolase-related" evidence="4">
    <location>
        <begin position="62"/>
        <end position="212"/>
    </location>
</feature>
<dbReference type="InterPro" id="IPR032466">
    <property type="entry name" value="Metal_Hydrolase"/>
</dbReference>